<feature type="transmembrane region" description="Helical" evidence="1">
    <location>
        <begin position="75"/>
        <end position="96"/>
    </location>
</feature>
<dbReference type="EMBL" id="RJJE01000002">
    <property type="protein sequence ID" value="RNI32668.1"/>
    <property type="molecule type" value="Genomic_DNA"/>
</dbReference>
<reference evidence="2 3" key="1">
    <citation type="submission" date="2018-11" db="EMBL/GenBank/DDBJ databases">
        <title>Rufibacter latericius sp. nov., isolated from water in Baiyang Lake.</title>
        <authorList>
            <person name="Yang Y."/>
        </authorList>
    </citation>
    <scope>NUCLEOTIDE SEQUENCE [LARGE SCALE GENOMIC DNA]</scope>
    <source>
        <strain evidence="2 3">MCC P1</strain>
    </source>
</reference>
<dbReference type="AlphaFoldDB" id="A0A3M9N6N4"/>
<dbReference type="Proteomes" id="UP000271010">
    <property type="component" value="Unassembled WGS sequence"/>
</dbReference>
<organism evidence="2 3">
    <name type="scientific">Rufibacter immobilis</name>
    <dbReference type="NCBI Taxonomy" id="1348778"/>
    <lineage>
        <taxon>Bacteria</taxon>
        <taxon>Pseudomonadati</taxon>
        <taxon>Bacteroidota</taxon>
        <taxon>Cytophagia</taxon>
        <taxon>Cytophagales</taxon>
        <taxon>Hymenobacteraceae</taxon>
        <taxon>Rufibacter</taxon>
    </lineage>
</organism>
<proteinExistence type="predicted"/>
<sequence length="123" mass="13771">MATEDKSKTDSIIANLMGYIDTRIELVKLDLQTKLKGVFVSTIHGVLLGLVALMVLLFLNLFIALLLNDVLDSRYWGFGIVTLFYLILLVVLVVGLDKKVFQGMADKAFRNTIYKADESNQTN</sequence>
<evidence type="ECO:0000313" key="2">
    <source>
        <dbReference type="EMBL" id="RNI32668.1"/>
    </source>
</evidence>
<dbReference type="OrthoDB" id="983060at2"/>
<accession>A0A3M9N6N4</accession>
<dbReference type="InterPro" id="IPR009937">
    <property type="entry name" value="Phage_holin_3_6"/>
</dbReference>
<keyword evidence="1" id="KW-0812">Transmembrane</keyword>
<evidence type="ECO:0000256" key="1">
    <source>
        <dbReference type="SAM" id="Phobius"/>
    </source>
</evidence>
<keyword evidence="3" id="KW-1185">Reference proteome</keyword>
<dbReference type="Pfam" id="PF07332">
    <property type="entry name" value="Phage_holin_3_6"/>
    <property type="match status" value="1"/>
</dbReference>
<comment type="caution">
    <text evidence="2">The sequence shown here is derived from an EMBL/GenBank/DDBJ whole genome shotgun (WGS) entry which is preliminary data.</text>
</comment>
<gene>
    <name evidence="2" type="ORF">EFA69_02730</name>
</gene>
<protein>
    <submittedName>
        <fullName evidence="2">Phage holin family protein</fullName>
    </submittedName>
</protein>
<keyword evidence="1" id="KW-1133">Transmembrane helix</keyword>
<dbReference type="RefSeq" id="WP_123131965.1">
    <property type="nucleotide sequence ID" value="NZ_JBHMAD010000006.1"/>
</dbReference>
<evidence type="ECO:0000313" key="3">
    <source>
        <dbReference type="Proteomes" id="UP000271010"/>
    </source>
</evidence>
<feature type="transmembrane region" description="Helical" evidence="1">
    <location>
        <begin position="38"/>
        <end position="63"/>
    </location>
</feature>
<name>A0A3M9N6N4_9BACT</name>
<keyword evidence="1" id="KW-0472">Membrane</keyword>